<evidence type="ECO:0000256" key="2">
    <source>
        <dbReference type="ARBA" id="ARBA00022692"/>
    </source>
</evidence>
<keyword evidence="6 10" id="KW-0472">Membrane</keyword>
<evidence type="ECO:0000256" key="4">
    <source>
        <dbReference type="ARBA" id="ARBA00022889"/>
    </source>
</evidence>
<keyword evidence="5 10" id="KW-1133">Transmembrane helix</keyword>
<evidence type="ECO:0000259" key="11">
    <source>
        <dbReference type="PROSITE" id="PS50853"/>
    </source>
</evidence>
<gene>
    <name evidence="13" type="primary">LOC111083054</name>
</gene>
<reference evidence="13" key="1">
    <citation type="submission" date="2025-08" db="UniProtKB">
        <authorList>
            <consortium name="RefSeq"/>
        </authorList>
    </citation>
    <scope>IDENTIFICATION</scope>
    <source>
        <tissue evidence="13">Muscle</tissue>
    </source>
</reference>
<evidence type="ECO:0000256" key="7">
    <source>
        <dbReference type="ARBA" id="ARBA00023157"/>
    </source>
</evidence>
<feature type="region of interest" description="Disordered" evidence="9">
    <location>
        <begin position="250"/>
        <end position="291"/>
    </location>
</feature>
<evidence type="ECO:0000256" key="3">
    <source>
        <dbReference type="ARBA" id="ARBA00022729"/>
    </source>
</evidence>
<keyword evidence="2 10" id="KW-0812">Transmembrane</keyword>
<evidence type="ECO:0000256" key="5">
    <source>
        <dbReference type="ARBA" id="ARBA00022989"/>
    </source>
</evidence>
<dbReference type="InterPro" id="IPR013783">
    <property type="entry name" value="Ig-like_fold"/>
</dbReference>
<feature type="compositionally biased region" description="Polar residues" evidence="9">
    <location>
        <begin position="263"/>
        <end position="272"/>
    </location>
</feature>
<dbReference type="InterPro" id="IPR003961">
    <property type="entry name" value="FN3_dom"/>
</dbReference>
<evidence type="ECO:0000313" key="12">
    <source>
        <dbReference type="Proteomes" id="UP000694941"/>
    </source>
</evidence>
<evidence type="ECO:0000313" key="13">
    <source>
        <dbReference type="RefSeq" id="XP_022234984.1"/>
    </source>
</evidence>
<sequence>MVVEYVLYYREEHKIWVEITVISKPLEDHIYTLSGLECGTRYQLYMVSTNSVGRSEPSEILTARTDGAAPLSPSKEDFIQRDVTFVKLNLLSWQSGGCPIKEYSVKLRRKPMSHWTVLKDHVPSSQSQYVLQRLTPGSWYDLQVTAYSSAGATEAMYEFQTFNVTFEEETVPDFYTVVPTPAQVESHFPFLLDITIIVPIVTSAVIVIIIIIVGCVLCRRRNSHYSPSSDGSGSSHSKIRRGIETMAMKDMDGSNEHGCMTGGVSSDEGTQRSSSSNSHSRPVSSALVAGGGLPHDQELHPYALPYDTIAVPDYHVSQPSTSNPRTLNRRCGDTRGDNVYVSRQCRPDRPYEALKPGVLPPSTSRPFVCGRIHEESDWPSFT</sequence>
<dbReference type="Proteomes" id="UP000694941">
    <property type="component" value="Unplaced"/>
</dbReference>
<evidence type="ECO:0000256" key="1">
    <source>
        <dbReference type="ARBA" id="ARBA00004167"/>
    </source>
</evidence>
<feature type="domain" description="Fibronectin type-III" evidence="11">
    <location>
        <begin position="1"/>
        <end position="68"/>
    </location>
</feature>
<feature type="compositionally biased region" description="Polar residues" evidence="9">
    <location>
        <begin position="317"/>
        <end position="326"/>
    </location>
</feature>
<accession>A0ABM1RUC9</accession>
<feature type="compositionally biased region" description="Low complexity" evidence="9">
    <location>
        <begin position="273"/>
        <end position="285"/>
    </location>
</feature>
<dbReference type="SUPFAM" id="SSF49265">
    <property type="entry name" value="Fibronectin type III"/>
    <property type="match status" value="1"/>
</dbReference>
<keyword evidence="8" id="KW-0393">Immunoglobulin domain</keyword>
<feature type="domain" description="Fibronectin type-III" evidence="11">
    <location>
        <begin position="69"/>
        <end position="168"/>
    </location>
</feature>
<dbReference type="InterPro" id="IPR056754">
    <property type="entry name" value="DSCAM/DSCAML_C"/>
</dbReference>
<evidence type="ECO:0000256" key="10">
    <source>
        <dbReference type="SAM" id="Phobius"/>
    </source>
</evidence>
<dbReference type="CDD" id="cd00063">
    <property type="entry name" value="FN3"/>
    <property type="match status" value="2"/>
</dbReference>
<dbReference type="Gene3D" id="2.60.40.10">
    <property type="entry name" value="Immunoglobulins"/>
    <property type="match status" value="2"/>
</dbReference>
<dbReference type="InterPro" id="IPR036116">
    <property type="entry name" value="FN3_sf"/>
</dbReference>
<keyword evidence="3" id="KW-0732">Signal</keyword>
<comment type="subcellular location">
    <subcellularLocation>
        <location evidence="1">Membrane</location>
        <topology evidence="1">Single-pass membrane protein</topology>
    </subcellularLocation>
</comment>
<dbReference type="GeneID" id="111083054"/>
<evidence type="ECO:0000256" key="6">
    <source>
        <dbReference type="ARBA" id="ARBA00023136"/>
    </source>
</evidence>
<keyword evidence="12" id="KW-1185">Reference proteome</keyword>
<name>A0ABM1RUC9_LIMPO</name>
<protein>
    <submittedName>
        <fullName evidence="13">Down syndrome cell adhesion molecule homolog</fullName>
    </submittedName>
</protein>
<dbReference type="PROSITE" id="PS50853">
    <property type="entry name" value="FN3"/>
    <property type="match status" value="2"/>
</dbReference>
<feature type="region of interest" description="Disordered" evidence="9">
    <location>
        <begin position="315"/>
        <end position="335"/>
    </location>
</feature>
<feature type="transmembrane region" description="Helical" evidence="10">
    <location>
        <begin position="196"/>
        <end position="218"/>
    </location>
</feature>
<keyword evidence="7" id="KW-1015">Disulfide bond</keyword>
<keyword evidence="4" id="KW-0130">Cell adhesion</keyword>
<evidence type="ECO:0000256" key="9">
    <source>
        <dbReference type="SAM" id="MobiDB-lite"/>
    </source>
</evidence>
<proteinExistence type="predicted"/>
<evidence type="ECO:0000256" key="8">
    <source>
        <dbReference type="ARBA" id="ARBA00023319"/>
    </source>
</evidence>
<organism evidence="12 13">
    <name type="scientific">Limulus polyphemus</name>
    <name type="common">Atlantic horseshoe crab</name>
    <dbReference type="NCBI Taxonomy" id="6850"/>
    <lineage>
        <taxon>Eukaryota</taxon>
        <taxon>Metazoa</taxon>
        <taxon>Ecdysozoa</taxon>
        <taxon>Arthropoda</taxon>
        <taxon>Chelicerata</taxon>
        <taxon>Merostomata</taxon>
        <taxon>Xiphosura</taxon>
        <taxon>Limulidae</taxon>
        <taxon>Limulus</taxon>
    </lineage>
</organism>
<dbReference type="RefSeq" id="XP_022234984.1">
    <property type="nucleotide sequence ID" value="XM_022379276.1"/>
</dbReference>
<dbReference type="Pfam" id="PF25059">
    <property type="entry name" value="FN3_DSCAM-DSCAML_C"/>
    <property type="match status" value="1"/>
</dbReference>